<dbReference type="EMBL" id="VUJX02000006">
    <property type="protein sequence ID" value="KAL0934889.1"/>
    <property type="molecule type" value="Genomic_DNA"/>
</dbReference>
<reference evidence="1 2" key="1">
    <citation type="journal article" date="2020" name="Phytopathology">
        <title>Genome Sequence Resources of Colletotrichum truncatum, C. plurivorum, C. musicola, and C. sojae: Four Species Pathogenic to Soybean (Glycine max).</title>
        <authorList>
            <person name="Rogerio F."/>
            <person name="Boufleur T.R."/>
            <person name="Ciampi-Guillardi M."/>
            <person name="Sukno S.A."/>
            <person name="Thon M.R."/>
            <person name="Massola Junior N.S."/>
            <person name="Baroncelli R."/>
        </authorList>
    </citation>
    <scope>NUCLEOTIDE SEQUENCE [LARGE SCALE GENOMIC DNA]</scope>
    <source>
        <strain evidence="1 2">CMES1059</strain>
    </source>
</reference>
<protein>
    <submittedName>
        <fullName evidence="1">Uncharacterized protein</fullName>
    </submittedName>
</protein>
<dbReference type="Proteomes" id="UP000805649">
    <property type="component" value="Unassembled WGS sequence"/>
</dbReference>
<proteinExistence type="predicted"/>
<gene>
    <name evidence="1" type="ORF">CTRU02_209480</name>
</gene>
<accession>A0ACC3YSJ8</accession>
<evidence type="ECO:0000313" key="2">
    <source>
        <dbReference type="Proteomes" id="UP000805649"/>
    </source>
</evidence>
<comment type="caution">
    <text evidence="1">The sequence shown here is derived from an EMBL/GenBank/DDBJ whole genome shotgun (WGS) entry which is preliminary data.</text>
</comment>
<evidence type="ECO:0000313" key="1">
    <source>
        <dbReference type="EMBL" id="KAL0934889.1"/>
    </source>
</evidence>
<keyword evidence="2" id="KW-1185">Reference proteome</keyword>
<organism evidence="1 2">
    <name type="scientific">Colletotrichum truncatum</name>
    <name type="common">Anthracnose fungus</name>
    <name type="synonym">Colletotrichum capsici</name>
    <dbReference type="NCBI Taxonomy" id="5467"/>
    <lineage>
        <taxon>Eukaryota</taxon>
        <taxon>Fungi</taxon>
        <taxon>Dikarya</taxon>
        <taxon>Ascomycota</taxon>
        <taxon>Pezizomycotina</taxon>
        <taxon>Sordariomycetes</taxon>
        <taxon>Hypocreomycetidae</taxon>
        <taxon>Glomerellales</taxon>
        <taxon>Glomerellaceae</taxon>
        <taxon>Colletotrichum</taxon>
        <taxon>Colletotrichum truncatum species complex</taxon>
    </lineage>
</organism>
<sequence>MQFSTFSTLSMLLSLPLATFAQDARCQSDIITDDTVKEYSTAVEFDSTKNKYTASIKPGSIDLTIPSLKITNSGNIKRKYCLASEPSTPRSVSCFVLNATSACTLPDYYGKPFRLDTYPY</sequence>
<name>A0ACC3YSJ8_COLTU</name>